<dbReference type="RefSeq" id="WP_073326744.1">
    <property type="nucleotide sequence ID" value="NZ_FQYO01000002.1"/>
</dbReference>
<gene>
    <name evidence="2" type="ORF">SAMN05444417_1024</name>
</gene>
<evidence type="ECO:0000313" key="3">
    <source>
        <dbReference type="Proteomes" id="UP000184292"/>
    </source>
</evidence>
<dbReference type="AlphaFoldDB" id="A0A1M6C5T1"/>
<dbReference type="EMBL" id="FQYO01000002">
    <property type="protein sequence ID" value="SHI56369.1"/>
    <property type="molecule type" value="Genomic_DNA"/>
</dbReference>
<evidence type="ECO:0000259" key="1">
    <source>
        <dbReference type="Pfam" id="PF08818"/>
    </source>
</evidence>
<dbReference type="InterPro" id="IPR016786">
    <property type="entry name" value="YdeI_bac"/>
</dbReference>
<evidence type="ECO:0000313" key="2">
    <source>
        <dbReference type="EMBL" id="SHI56369.1"/>
    </source>
</evidence>
<dbReference type="InterPro" id="IPR014922">
    <property type="entry name" value="YdhG-like"/>
</dbReference>
<dbReference type="Pfam" id="PF13376">
    <property type="entry name" value="OmdA"/>
    <property type="match status" value="1"/>
</dbReference>
<feature type="domain" description="YdhG-like" evidence="1">
    <location>
        <begin position="35"/>
        <end position="129"/>
    </location>
</feature>
<reference evidence="2 3" key="1">
    <citation type="submission" date="2016-11" db="EMBL/GenBank/DDBJ databases">
        <authorList>
            <person name="Jaros S."/>
            <person name="Januszkiewicz K."/>
            <person name="Wedrychowicz H."/>
        </authorList>
    </citation>
    <scope>NUCLEOTIDE SEQUENCE [LARGE SCALE GENOMIC DNA]</scope>
    <source>
        <strain evidence="2 3">DSM 100565</strain>
    </source>
</reference>
<dbReference type="SUPFAM" id="SSF159888">
    <property type="entry name" value="YdhG-like"/>
    <property type="match status" value="1"/>
</dbReference>
<accession>A0A1M6C5T1</accession>
<dbReference type="Proteomes" id="UP000184292">
    <property type="component" value="Unassembled WGS sequence"/>
</dbReference>
<dbReference type="STRING" id="1447782.SAMN05444417_1024"/>
<sequence>MDRAMITDPDVYFARGCGRCDRFDTADCSARLHAAPLAALRALCQDAGLEETAKWGHPVYMAHGRNIAMLGAFRADVVLTFFDAALMTDPDGVLVPAGPNSRHAGTIRFARLEDVEALAPTIRAYLAEAARYAAEGRRPPKEEGGIDLPAELEQALDDDPELAEAFHALTPGRQRSYAIALNSAKKAETRIARIGKFRPKILAGLGALER</sequence>
<name>A0A1M6C5T1_9RHOB</name>
<protein>
    <submittedName>
        <fullName evidence="2">Uncharacterized conserved protein YdeI, YjbR/CyaY-like superfamily, DUF1801 family</fullName>
    </submittedName>
</protein>
<organism evidence="2 3">
    <name type="scientific">Wenxinia saemankumensis</name>
    <dbReference type="NCBI Taxonomy" id="1447782"/>
    <lineage>
        <taxon>Bacteria</taxon>
        <taxon>Pseudomonadati</taxon>
        <taxon>Pseudomonadota</taxon>
        <taxon>Alphaproteobacteria</taxon>
        <taxon>Rhodobacterales</taxon>
        <taxon>Roseobacteraceae</taxon>
        <taxon>Wenxinia</taxon>
    </lineage>
</organism>
<dbReference type="Pfam" id="PF08818">
    <property type="entry name" value="DUF1801"/>
    <property type="match status" value="1"/>
</dbReference>
<keyword evidence="3" id="KW-1185">Reference proteome</keyword>
<dbReference type="PIRSF" id="PIRSF021308">
    <property type="entry name" value="UCP021308"/>
    <property type="match status" value="1"/>
</dbReference>
<proteinExistence type="predicted"/>